<reference evidence="1" key="1">
    <citation type="journal article" date="2014" name="Front. Microbiol.">
        <title>High frequency of phylogenetically diverse reductive dehalogenase-homologous genes in deep subseafloor sedimentary metagenomes.</title>
        <authorList>
            <person name="Kawai M."/>
            <person name="Futagami T."/>
            <person name="Toyoda A."/>
            <person name="Takaki Y."/>
            <person name="Nishi S."/>
            <person name="Hori S."/>
            <person name="Arai W."/>
            <person name="Tsubouchi T."/>
            <person name="Morono Y."/>
            <person name="Uchiyama I."/>
            <person name="Ito T."/>
            <person name="Fujiyama A."/>
            <person name="Inagaki F."/>
            <person name="Takami H."/>
        </authorList>
    </citation>
    <scope>NUCLEOTIDE SEQUENCE</scope>
    <source>
        <strain evidence="1">Expedition CK06-06</strain>
    </source>
</reference>
<organism evidence="1">
    <name type="scientific">marine sediment metagenome</name>
    <dbReference type="NCBI Taxonomy" id="412755"/>
    <lineage>
        <taxon>unclassified sequences</taxon>
        <taxon>metagenomes</taxon>
        <taxon>ecological metagenomes</taxon>
    </lineage>
</organism>
<dbReference type="AlphaFoldDB" id="X1I0K3"/>
<protein>
    <submittedName>
        <fullName evidence="1">Uncharacterized protein</fullName>
    </submittedName>
</protein>
<comment type="caution">
    <text evidence="1">The sequence shown here is derived from an EMBL/GenBank/DDBJ whole genome shotgun (WGS) entry which is preliminary data.</text>
</comment>
<dbReference type="EMBL" id="BARU01030198">
    <property type="protein sequence ID" value="GAH75242.1"/>
    <property type="molecule type" value="Genomic_DNA"/>
</dbReference>
<proteinExistence type="predicted"/>
<accession>X1I0K3</accession>
<gene>
    <name evidence="1" type="ORF">S03H2_47961</name>
</gene>
<name>X1I0K3_9ZZZZ</name>
<evidence type="ECO:0000313" key="1">
    <source>
        <dbReference type="EMBL" id="GAH75242.1"/>
    </source>
</evidence>
<sequence>MKGYPAANHMLDKWGDEFKATFDVSLGSFIGYCVIWGIQDFDIIKFDTYLQRLGYQIERDGSMKDYVRKHYGQKAVKLIKDLIWSGKEKSKKNNGS</sequence>